<dbReference type="Gene3D" id="3.40.50.1820">
    <property type="entry name" value="alpha/beta hydrolase"/>
    <property type="match status" value="1"/>
</dbReference>
<keyword evidence="1" id="KW-0812">Transmembrane</keyword>
<evidence type="ECO:0000259" key="2">
    <source>
        <dbReference type="Pfam" id="PF00135"/>
    </source>
</evidence>
<reference evidence="4" key="1">
    <citation type="submission" date="2022-11" db="UniProtKB">
        <authorList>
            <consortium name="WormBaseParasite"/>
        </authorList>
    </citation>
    <scope>IDENTIFICATION</scope>
</reference>
<keyword evidence="1" id="KW-0472">Membrane</keyword>
<dbReference type="Proteomes" id="UP000887540">
    <property type="component" value="Unplaced"/>
</dbReference>
<dbReference type="WBParaSite" id="ACRNAN_scaffold17317.g25088.t1">
    <property type="protein sequence ID" value="ACRNAN_scaffold17317.g25088.t1"/>
    <property type="gene ID" value="ACRNAN_scaffold17317.g25088"/>
</dbReference>
<name>A0A914D193_9BILA</name>
<dbReference type="InterPro" id="IPR029058">
    <property type="entry name" value="AB_hydrolase_fold"/>
</dbReference>
<evidence type="ECO:0000256" key="1">
    <source>
        <dbReference type="SAM" id="Phobius"/>
    </source>
</evidence>
<evidence type="ECO:0000313" key="3">
    <source>
        <dbReference type="Proteomes" id="UP000887540"/>
    </source>
</evidence>
<proteinExistence type="predicted"/>
<sequence length="127" mass="14438">MDSSGTRTFDLKVQSWSPNHLATMVCVGVTLFAKRFAVGFIAKDFEFYVRNNNTNVYVYEFTWSTQIGQPNHVIPGWKPVPHASEVALVFMESHAWEKALSEGKVSETDYKLANFFGEAWTNFAKYG</sequence>
<keyword evidence="1" id="KW-1133">Transmembrane helix</keyword>
<keyword evidence="3" id="KW-1185">Reference proteome</keyword>
<accession>A0A914D193</accession>
<organism evidence="3 4">
    <name type="scientific">Acrobeloides nanus</name>
    <dbReference type="NCBI Taxonomy" id="290746"/>
    <lineage>
        <taxon>Eukaryota</taxon>
        <taxon>Metazoa</taxon>
        <taxon>Ecdysozoa</taxon>
        <taxon>Nematoda</taxon>
        <taxon>Chromadorea</taxon>
        <taxon>Rhabditida</taxon>
        <taxon>Tylenchina</taxon>
        <taxon>Cephalobomorpha</taxon>
        <taxon>Cephaloboidea</taxon>
        <taxon>Cephalobidae</taxon>
        <taxon>Acrobeloides</taxon>
    </lineage>
</organism>
<evidence type="ECO:0000313" key="4">
    <source>
        <dbReference type="WBParaSite" id="ACRNAN_scaffold17317.g25088.t1"/>
    </source>
</evidence>
<dbReference type="Pfam" id="PF00135">
    <property type="entry name" value="COesterase"/>
    <property type="match status" value="1"/>
</dbReference>
<dbReference type="AlphaFoldDB" id="A0A914D193"/>
<dbReference type="InterPro" id="IPR002018">
    <property type="entry name" value="CarbesteraseB"/>
</dbReference>
<dbReference type="SUPFAM" id="SSF53474">
    <property type="entry name" value="alpha/beta-Hydrolases"/>
    <property type="match status" value="1"/>
</dbReference>
<feature type="transmembrane region" description="Helical" evidence="1">
    <location>
        <begin position="20"/>
        <end position="42"/>
    </location>
</feature>
<protein>
    <submittedName>
        <fullName evidence="4">Carboxylesterase type B domain-containing protein</fullName>
    </submittedName>
</protein>
<feature type="domain" description="Carboxylesterase type B" evidence="2">
    <location>
        <begin position="50"/>
        <end position="127"/>
    </location>
</feature>